<dbReference type="Proteomes" id="UP000887576">
    <property type="component" value="Unplaced"/>
</dbReference>
<evidence type="ECO:0000313" key="2">
    <source>
        <dbReference type="WBParaSite" id="JU765_v2.g10713.t1"/>
    </source>
</evidence>
<protein>
    <submittedName>
        <fullName evidence="2">Uncharacterized protein</fullName>
    </submittedName>
</protein>
<name>A0AC34PWQ4_9BILA</name>
<sequence>MISFVFGTLRASKYLHEPVLLNILKSPMSFFDTTPLGRILNRLSKDIEVIDLKFPTVLKTFIHYISQVVFVLVINTFTNPVFLIVMIPLTLIYIYALKYHIPTSRQLRRLESNSRSPIYSFFSETIQGVHVIRAYDKTNDFFKVMADRINNFIQIQYMITLSQRWLAVRLDVVGNFVVLFAAVFSVLANYWGWISSPGLVGLSVSYALTITEVLNMAVRQISLLETSIVSVERLKEYVELKTEASWKIEGKEPPKEWPNQGKIQFVNYSTRYRPGLDLVVKNINANILPGEKIGIVGRTGAGKSSLTLALFRMVEAVEGQICIDGVVVAEIGLHDLRSNVTIIPQDPVLFSGSMRFNLDPFNKYTDDAIWNALELAHLKNFVSSLPDGLEHKITEGGENISVGQRQLVCLARALLRRSKVLVLDEATAAIDLETDALIQETIRNEFKGSTILTIAHRLDTILDYNKIMVLDKGEIKEFDSPSNLLAKHDSLFYSMVEDTKSHQKS</sequence>
<accession>A0AC34PWQ4</accession>
<proteinExistence type="predicted"/>
<reference evidence="2" key="1">
    <citation type="submission" date="2022-11" db="UniProtKB">
        <authorList>
            <consortium name="WormBaseParasite"/>
        </authorList>
    </citation>
    <scope>IDENTIFICATION</scope>
</reference>
<evidence type="ECO:0000313" key="1">
    <source>
        <dbReference type="Proteomes" id="UP000887576"/>
    </source>
</evidence>
<dbReference type="WBParaSite" id="JU765_v2.g10713.t1">
    <property type="protein sequence ID" value="JU765_v2.g10713.t1"/>
    <property type="gene ID" value="JU765_v2.g10713"/>
</dbReference>
<organism evidence="1 2">
    <name type="scientific">Panagrolaimus sp. JU765</name>
    <dbReference type="NCBI Taxonomy" id="591449"/>
    <lineage>
        <taxon>Eukaryota</taxon>
        <taxon>Metazoa</taxon>
        <taxon>Ecdysozoa</taxon>
        <taxon>Nematoda</taxon>
        <taxon>Chromadorea</taxon>
        <taxon>Rhabditida</taxon>
        <taxon>Tylenchina</taxon>
        <taxon>Panagrolaimomorpha</taxon>
        <taxon>Panagrolaimoidea</taxon>
        <taxon>Panagrolaimidae</taxon>
        <taxon>Panagrolaimus</taxon>
    </lineage>
</organism>